<protein>
    <recommendedName>
        <fullName evidence="1">PASTA domain-containing protein</fullName>
    </recommendedName>
</protein>
<proteinExistence type="predicted"/>
<accession>A0A645GEJ6</accession>
<dbReference type="SUPFAM" id="SSF54184">
    <property type="entry name" value="Penicillin-binding protein 2x (pbp-2x), c-terminal domain"/>
    <property type="match status" value="2"/>
</dbReference>
<name>A0A645GEJ6_9ZZZZ</name>
<dbReference type="SMART" id="SM00740">
    <property type="entry name" value="PASTA"/>
    <property type="match status" value="2"/>
</dbReference>
<dbReference type="CDD" id="cd06577">
    <property type="entry name" value="PASTA_pknB"/>
    <property type="match status" value="2"/>
</dbReference>
<sequence length="174" mass="18481">MGTIFGSTVAAPFVKQVMEETLRHYGYLPTESVETVSVPDLVGMSINEAKAVLKANDLGAVYQDAGEDIVIAQVCAANEIVQKGSEVLLYTDKTGIEITEAEVEMVTVPNVMGRTRLSANDQLAEAGLKILIDPPDQSGVAFRQYPEAGTKVEAGTEVLVEFENAATASMPGSE</sequence>
<comment type="caution">
    <text evidence="2">The sequence shown here is derived from an EMBL/GenBank/DDBJ whole genome shotgun (WGS) entry which is preliminary data.</text>
</comment>
<dbReference type="Pfam" id="PF03793">
    <property type="entry name" value="PASTA"/>
    <property type="match status" value="2"/>
</dbReference>
<feature type="domain" description="PASTA" evidence="1">
    <location>
        <begin position="32"/>
        <end position="93"/>
    </location>
</feature>
<dbReference type="EMBL" id="VSSQ01073286">
    <property type="protein sequence ID" value="MPN24432.1"/>
    <property type="molecule type" value="Genomic_DNA"/>
</dbReference>
<evidence type="ECO:0000259" key="1">
    <source>
        <dbReference type="PROSITE" id="PS51178"/>
    </source>
</evidence>
<reference evidence="2" key="1">
    <citation type="submission" date="2019-08" db="EMBL/GenBank/DDBJ databases">
        <authorList>
            <person name="Kucharzyk K."/>
            <person name="Murdoch R.W."/>
            <person name="Higgins S."/>
            <person name="Loffler F."/>
        </authorList>
    </citation>
    <scope>NUCLEOTIDE SEQUENCE</scope>
</reference>
<dbReference type="Gene3D" id="3.30.10.20">
    <property type="match status" value="2"/>
</dbReference>
<feature type="domain" description="PASTA" evidence="1">
    <location>
        <begin position="102"/>
        <end position="164"/>
    </location>
</feature>
<dbReference type="AlphaFoldDB" id="A0A645GEJ6"/>
<organism evidence="2">
    <name type="scientific">bioreactor metagenome</name>
    <dbReference type="NCBI Taxonomy" id="1076179"/>
    <lineage>
        <taxon>unclassified sequences</taxon>
        <taxon>metagenomes</taxon>
        <taxon>ecological metagenomes</taxon>
    </lineage>
</organism>
<dbReference type="PROSITE" id="PS51178">
    <property type="entry name" value="PASTA"/>
    <property type="match status" value="2"/>
</dbReference>
<dbReference type="InterPro" id="IPR005543">
    <property type="entry name" value="PASTA_dom"/>
</dbReference>
<gene>
    <name evidence="2" type="ORF">SDC9_171831</name>
</gene>
<evidence type="ECO:0000313" key="2">
    <source>
        <dbReference type="EMBL" id="MPN24432.1"/>
    </source>
</evidence>